<dbReference type="EMBL" id="JAYMGO010000005">
    <property type="protein sequence ID" value="KAL1274427.1"/>
    <property type="molecule type" value="Genomic_DNA"/>
</dbReference>
<evidence type="ECO:0000259" key="16">
    <source>
        <dbReference type="PROSITE" id="PS50011"/>
    </source>
</evidence>
<dbReference type="SUPFAM" id="SSF56112">
    <property type="entry name" value="Protein kinase-like (PK-like)"/>
    <property type="match status" value="1"/>
</dbReference>
<comment type="similarity">
    <text evidence="1">Belongs to the protein kinase superfamily. AGC Ser/Thr protein kinase family. GPRK subfamily.</text>
</comment>
<organism evidence="19 20">
    <name type="scientific">Cirrhinus molitorella</name>
    <name type="common">mud carp</name>
    <dbReference type="NCBI Taxonomy" id="172907"/>
    <lineage>
        <taxon>Eukaryota</taxon>
        <taxon>Metazoa</taxon>
        <taxon>Chordata</taxon>
        <taxon>Craniata</taxon>
        <taxon>Vertebrata</taxon>
        <taxon>Euteleostomi</taxon>
        <taxon>Actinopterygii</taxon>
        <taxon>Neopterygii</taxon>
        <taxon>Teleostei</taxon>
        <taxon>Ostariophysi</taxon>
        <taxon>Cypriniformes</taxon>
        <taxon>Cyprinidae</taxon>
        <taxon>Labeoninae</taxon>
        <taxon>Labeonini</taxon>
        <taxon>Cirrhinus</taxon>
    </lineage>
</organism>
<dbReference type="Gene3D" id="1.10.167.10">
    <property type="entry name" value="Regulator of G-protein Signalling 4, domain 2"/>
    <property type="match status" value="1"/>
</dbReference>
<dbReference type="PANTHER" id="PTHR12845:SF7">
    <property type="entry name" value="RHO GUANINE NUCLEOTIDE EXCHANGE FACTOR 15"/>
    <property type="match status" value="1"/>
</dbReference>
<dbReference type="InterPro" id="IPR000961">
    <property type="entry name" value="AGC-kinase_C"/>
</dbReference>
<proteinExistence type="inferred from homology"/>
<dbReference type="InterPro" id="IPR036305">
    <property type="entry name" value="RGS_sf"/>
</dbReference>
<dbReference type="InterPro" id="IPR047271">
    <property type="entry name" value="Ephexin-like"/>
</dbReference>
<dbReference type="InterPro" id="IPR001452">
    <property type="entry name" value="SH3_domain"/>
</dbReference>
<dbReference type="Pfam" id="PF00621">
    <property type="entry name" value="RhoGEF"/>
    <property type="match status" value="1"/>
</dbReference>
<evidence type="ECO:0000256" key="1">
    <source>
        <dbReference type="ARBA" id="ARBA00009793"/>
    </source>
</evidence>
<feature type="domain" description="AGC-kinase C-terminal" evidence="18">
    <location>
        <begin position="527"/>
        <end position="592"/>
    </location>
</feature>
<keyword evidence="5" id="KW-0808">Transferase</keyword>
<evidence type="ECO:0000256" key="11">
    <source>
        <dbReference type="PROSITE-ProRule" id="PRU00192"/>
    </source>
</evidence>
<dbReference type="InterPro" id="IPR000239">
    <property type="entry name" value="GPCR_kinase"/>
</dbReference>
<dbReference type="Pfam" id="PF00615">
    <property type="entry name" value="RGS"/>
    <property type="match status" value="1"/>
</dbReference>
<evidence type="ECO:0000256" key="8">
    <source>
        <dbReference type="ARBA" id="ARBA00022840"/>
    </source>
</evidence>
<dbReference type="PANTHER" id="PTHR12845">
    <property type="entry name" value="GUANINE NUCLEOTIDE EXCHANGE FACTOR"/>
    <property type="match status" value="1"/>
</dbReference>
<dbReference type="SMART" id="SM00325">
    <property type="entry name" value="RhoGEF"/>
    <property type="match status" value="1"/>
</dbReference>
<dbReference type="PROSITE" id="PS00108">
    <property type="entry name" value="PROTEIN_KINASE_ST"/>
    <property type="match status" value="1"/>
</dbReference>
<dbReference type="InterPro" id="IPR044926">
    <property type="entry name" value="RGS_subdomain_2"/>
</dbReference>
<dbReference type="CDD" id="cd11793">
    <property type="entry name" value="SH3_ephexin1_like"/>
    <property type="match status" value="1"/>
</dbReference>
<dbReference type="Gene3D" id="2.30.29.30">
    <property type="entry name" value="Pleckstrin-homology domain (PH domain)/Phosphotyrosine-binding domain (PTB)"/>
    <property type="match status" value="1"/>
</dbReference>
<feature type="region of interest" description="Disordered" evidence="12">
    <location>
        <begin position="833"/>
        <end position="868"/>
    </location>
</feature>
<evidence type="ECO:0000259" key="15">
    <source>
        <dbReference type="PROSITE" id="PS50010"/>
    </source>
</evidence>
<evidence type="ECO:0000256" key="10">
    <source>
        <dbReference type="ARBA" id="ARBA00036224"/>
    </source>
</evidence>
<dbReference type="SMART" id="SM00220">
    <property type="entry name" value="S_TKc"/>
    <property type="match status" value="1"/>
</dbReference>
<comment type="caution">
    <text evidence="19">The sequence shown here is derived from an EMBL/GenBank/DDBJ whole genome shotgun (WGS) entry which is preliminary data.</text>
</comment>
<dbReference type="InterPro" id="IPR008271">
    <property type="entry name" value="Ser/Thr_kinase_AS"/>
</dbReference>
<evidence type="ECO:0000259" key="18">
    <source>
        <dbReference type="PROSITE" id="PS51285"/>
    </source>
</evidence>
<dbReference type="InterPro" id="IPR000719">
    <property type="entry name" value="Prot_kinase_dom"/>
</dbReference>
<dbReference type="SMART" id="SM00133">
    <property type="entry name" value="S_TK_X"/>
    <property type="match status" value="1"/>
</dbReference>
<dbReference type="Pfam" id="PF00069">
    <property type="entry name" value="Pkinase"/>
    <property type="match status" value="1"/>
</dbReference>
<dbReference type="SUPFAM" id="SSF48097">
    <property type="entry name" value="Regulator of G-protein signaling, RGS"/>
    <property type="match status" value="1"/>
</dbReference>
<evidence type="ECO:0000259" key="14">
    <source>
        <dbReference type="PROSITE" id="PS50003"/>
    </source>
</evidence>
<name>A0ABR3NBU5_9TELE</name>
<dbReference type="SMART" id="SM00233">
    <property type="entry name" value="PH"/>
    <property type="match status" value="1"/>
</dbReference>
<dbReference type="Pfam" id="PF00169">
    <property type="entry name" value="PH"/>
    <property type="match status" value="1"/>
</dbReference>
<feature type="compositionally biased region" description="Pro residues" evidence="12">
    <location>
        <begin position="841"/>
        <end position="851"/>
    </location>
</feature>
<dbReference type="InterPro" id="IPR000219">
    <property type="entry name" value="DH_dom"/>
</dbReference>
<sequence length="1450" mass="164842">MSLVWHHALNLHNKIAPTSEPLKEHVLNPVLPASTSTVFSCTYIIVICEFKRSVKDKVSGFYKRKSYKNKDMDIGGLETVVANSAYVSARGSIDSAAAATMRDKKYRTKLNLPHIRQCEHMKTMVDSSFDSMCVRQPIGKRLFQQYLESEPAHKNPVDLWKDIEDYNVAQENDRAKKAQKMVNKYYESSSKNFCDFLGEKAVSRVKEDYKNIRGDLFKESEQQLLVHLEAKTLSGFKDSMYFLRYIQFKWLESQPVTEDWFMDFRVLGKGGFGEVHACQMKATGKMYANKKLNKKRLKKRKGYDGAIIEKRILAKVHSRFIVTLAYAFQTKTDLCLVMTIMNGGDLRYHMYNVDEKNPGFNENRACYYTAQIICGLEHLHQHRIVYRDLKPENVLLDDAGHVRLSDLGLAVELPPGNDKTQGYAGTPGFMAPELLQKKEYDYTVDYFTLGVTLYEMVAAKGPFRCRGEQVDNNEVTRRILNDPVSYPPTFSQELKNLCEGLMEKDPEKRLGFKNNECAELKNQSFFKELNWGRLEAGMLPPPFVPDPKMVYAKDIDDVGAFSTIRGVAIDNNDNEFYNEFATGNVPIPWQEEMIETGVFGELNIWGQNGKLPNDLDPNYVEAKGGGCVLLITHQRRLGKSGQMLGGRNLQLAVDDVDVGRSAPDGSEVNNVSGTIENHQGSTAPPSHSEEKHCHCLCHLQRPGMKLVWVPLHKEKNDMDTVTENNHKHRNRGSQRNTGVLHLTSNEVSWPQNSPSPNPNPQTLPPCINCQSFLLHHTPHKLAGNGFAYADESIQNSKPPLPPRTYQSSEYQNTQQYTQLEHTDAHIYLDILPSNDNKVTPPAIPPRPPPRVPLRSPSHQRTKKRSSQPVLACVVSLRGGGLPIRNNSSSENGKLSRPISMPNPSGESYENGDLEDWESIDIDAMCDKTGSPLRISSDWEPNSDYEPLYQIYQAKVLKEASQIQSESPDCNRRSVSETLGLEGPAGLGVVGTRSRRGPEEITLWQDLPVVKESGVLHKLTRTEKQRQESMFEVLTSEASYLRSLRVLKDHFLGSRELNETLVIHDRKALFSNLLQVYEVSERFIGDLLKRVDESVVISDVCDIIYEHSGNHFSVFIDYVRNQQYQEKTYSRLMESNRDFSLVMRRLESSPLCKRLPFTSFMLLPFQRITRIKILIQNIQKRTAKGTKEEETASKALASVSTLITQANTQVGQMKQMEELIQISNKLEFDKLKAIPIVSKTRCLEKQGELQELCKRGSLFSIRSKCTPVYMFLFNDLLILTTKKSGCPDRFVVIDHAHRSLIQVQATENNLGQHLDHCFCLTLLENHRGSTCEHLLKANTESDMHRWMAAFPSIKAALGEEKIYEDWDCPQVQCVSQYVAKQADELSLEPSDIINVLRKTSEGWYEGMRLSDGKKGWFPAENTLEVTTDHQRRRNVREKYQIAQATSQHTPS</sequence>
<feature type="region of interest" description="Disordered" evidence="12">
    <location>
        <begin position="881"/>
        <end position="910"/>
    </location>
</feature>
<comment type="subcellular location">
    <subcellularLocation>
        <location evidence="9">Presynapse</location>
    </subcellularLocation>
</comment>
<dbReference type="Pfam" id="PF00018">
    <property type="entry name" value="SH3_1"/>
    <property type="match status" value="1"/>
</dbReference>
<dbReference type="SUPFAM" id="SSF50044">
    <property type="entry name" value="SH3-domain"/>
    <property type="match status" value="1"/>
</dbReference>
<dbReference type="CDD" id="cd00160">
    <property type="entry name" value="RhoGEF"/>
    <property type="match status" value="1"/>
</dbReference>
<dbReference type="InterPro" id="IPR001849">
    <property type="entry name" value="PH_domain"/>
</dbReference>
<evidence type="ECO:0000313" key="19">
    <source>
        <dbReference type="EMBL" id="KAL1274427.1"/>
    </source>
</evidence>
<dbReference type="InterPro" id="IPR016137">
    <property type="entry name" value="RGS"/>
</dbReference>
<evidence type="ECO:0000256" key="4">
    <source>
        <dbReference type="ARBA" id="ARBA00022527"/>
    </source>
</evidence>
<evidence type="ECO:0000259" key="17">
    <source>
        <dbReference type="PROSITE" id="PS50132"/>
    </source>
</evidence>
<evidence type="ECO:0000259" key="13">
    <source>
        <dbReference type="PROSITE" id="PS50002"/>
    </source>
</evidence>
<dbReference type="SUPFAM" id="SSF48065">
    <property type="entry name" value="DBL homology domain (DH-domain)"/>
    <property type="match status" value="1"/>
</dbReference>
<dbReference type="InterPro" id="IPR035899">
    <property type="entry name" value="DBL_dom_sf"/>
</dbReference>
<dbReference type="SMART" id="SM00315">
    <property type="entry name" value="RGS"/>
    <property type="match status" value="1"/>
</dbReference>
<keyword evidence="6" id="KW-0547">Nucleotide-binding</keyword>
<evidence type="ECO:0000256" key="7">
    <source>
        <dbReference type="ARBA" id="ARBA00022777"/>
    </source>
</evidence>
<dbReference type="PROSITE" id="PS50002">
    <property type="entry name" value="SH3"/>
    <property type="match status" value="1"/>
</dbReference>
<dbReference type="Gene3D" id="1.10.510.10">
    <property type="entry name" value="Transferase(Phosphotransferase) domain 1"/>
    <property type="match status" value="1"/>
</dbReference>
<dbReference type="InterPro" id="IPR011009">
    <property type="entry name" value="Kinase-like_dom_sf"/>
</dbReference>
<dbReference type="PROSITE" id="PS50132">
    <property type="entry name" value="RGS"/>
    <property type="match status" value="1"/>
</dbReference>
<dbReference type="PROSITE" id="PS50011">
    <property type="entry name" value="PROTEIN_KINASE_DOM"/>
    <property type="match status" value="1"/>
</dbReference>
<evidence type="ECO:0000256" key="9">
    <source>
        <dbReference type="ARBA" id="ARBA00034106"/>
    </source>
</evidence>
<feature type="domain" description="Protein kinase" evidence="16">
    <location>
        <begin position="261"/>
        <end position="526"/>
    </location>
</feature>
<dbReference type="PROSITE" id="PS51285">
    <property type="entry name" value="AGC_KINASE_CTER"/>
    <property type="match status" value="1"/>
</dbReference>
<evidence type="ECO:0000256" key="2">
    <source>
        <dbReference type="ARBA" id="ARBA00012427"/>
    </source>
</evidence>
<dbReference type="PROSITE" id="PS50003">
    <property type="entry name" value="PH_DOMAIN"/>
    <property type="match status" value="1"/>
</dbReference>
<feature type="domain" description="SH3" evidence="13">
    <location>
        <begin position="1365"/>
        <end position="1426"/>
    </location>
</feature>
<dbReference type="InterPro" id="IPR036028">
    <property type="entry name" value="SH3-like_dom_sf"/>
</dbReference>
<dbReference type="CDD" id="cd08748">
    <property type="entry name" value="RGS_GRK1"/>
    <property type="match status" value="1"/>
</dbReference>
<dbReference type="Proteomes" id="UP001558613">
    <property type="component" value="Unassembled WGS sequence"/>
</dbReference>
<keyword evidence="4" id="KW-0723">Serine/threonine-protein kinase</keyword>
<protein>
    <recommendedName>
        <fullName evidence="2">[beta-adrenergic-receptor] kinase</fullName>
        <ecNumber evidence="2">2.7.11.15</ecNumber>
    </recommendedName>
</protein>
<feature type="domain" description="PH" evidence="14">
    <location>
        <begin position="1250"/>
        <end position="1354"/>
    </location>
</feature>
<evidence type="ECO:0000256" key="3">
    <source>
        <dbReference type="ARBA" id="ARBA00022443"/>
    </source>
</evidence>
<keyword evidence="8" id="KW-0067">ATP-binding</keyword>
<comment type="catalytic activity">
    <reaction evidence="10">
        <text>[beta-adrenergic receptor] + ATP = [beta-adrenergic receptor]-phosphate + ADP + H(+)</text>
        <dbReference type="Rhea" id="RHEA:19429"/>
        <dbReference type="Rhea" id="RHEA-COMP:11222"/>
        <dbReference type="Rhea" id="RHEA-COMP:11223"/>
        <dbReference type="ChEBI" id="CHEBI:15378"/>
        <dbReference type="ChEBI" id="CHEBI:30616"/>
        <dbReference type="ChEBI" id="CHEBI:43176"/>
        <dbReference type="ChEBI" id="CHEBI:68546"/>
        <dbReference type="ChEBI" id="CHEBI:456216"/>
        <dbReference type="EC" id="2.7.11.15"/>
    </reaction>
    <physiologicalReaction direction="left-to-right" evidence="10">
        <dbReference type="Rhea" id="RHEA:19430"/>
    </physiologicalReaction>
</comment>
<dbReference type="SUPFAM" id="SSF50729">
    <property type="entry name" value="PH domain-like"/>
    <property type="match status" value="1"/>
</dbReference>
<dbReference type="EC" id="2.7.11.15" evidence="2"/>
<keyword evidence="7" id="KW-0418">Kinase</keyword>
<accession>A0ABR3NBU5</accession>
<keyword evidence="3 11" id="KW-0728">SH3 domain</keyword>
<dbReference type="PROSITE" id="PS50010">
    <property type="entry name" value="DH_2"/>
    <property type="match status" value="1"/>
</dbReference>
<reference evidence="19 20" key="1">
    <citation type="submission" date="2023-09" db="EMBL/GenBank/DDBJ databases">
        <authorList>
            <person name="Wang M."/>
        </authorList>
    </citation>
    <scope>NUCLEOTIDE SEQUENCE [LARGE SCALE GENOMIC DNA]</scope>
    <source>
        <strain evidence="19">GT-2023</strain>
        <tissue evidence="19">Liver</tissue>
    </source>
</reference>
<dbReference type="Gene3D" id="3.30.200.20">
    <property type="entry name" value="Phosphorylase Kinase, domain 1"/>
    <property type="match status" value="1"/>
</dbReference>
<feature type="domain" description="DH" evidence="15">
    <location>
        <begin position="1024"/>
        <end position="1208"/>
    </location>
</feature>
<feature type="domain" description="RGS" evidence="17">
    <location>
        <begin position="134"/>
        <end position="246"/>
    </location>
</feature>
<dbReference type="Gene3D" id="2.30.30.40">
    <property type="entry name" value="SH3 Domains"/>
    <property type="match status" value="1"/>
</dbReference>
<dbReference type="PRINTS" id="PR00717">
    <property type="entry name" value="GPCRKINASE"/>
</dbReference>
<evidence type="ECO:0000256" key="6">
    <source>
        <dbReference type="ARBA" id="ARBA00022741"/>
    </source>
</evidence>
<dbReference type="SMART" id="SM00326">
    <property type="entry name" value="SH3"/>
    <property type="match status" value="1"/>
</dbReference>
<keyword evidence="20" id="KW-1185">Reference proteome</keyword>
<dbReference type="CDD" id="cd01221">
    <property type="entry name" value="PH_ephexin"/>
    <property type="match status" value="1"/>
</dbReference>
<dbReference type="Gene3D" id="1.20.900.10">
    <property type="entry name" value="Dbl homology (DH) domain"/>
    <property type="match status" value="1"/>
</dbReference>
<dbReference type="InterPro" id="IPR011993">
    <property type="entry name" value="PH-like_dom_sf"/>
</dbReference>
<evidence type="ECO:0000256" key="5">
    <source>
        <dbReference type="ARBA" id="ARBA00022679"/>
    </source>
</evidence>
<evidence type="ECO:0000256" key="12">
    <source>
        <dbReference type="SAM" id="MobiDB-lite"/>
    </source>
</evidence>
<dbReference type="InterPro" id="IPR047270">
    <property type="entry name" value="PH_ephexin"/>
</dbReference>
<gene>
    <name evidence="19" type="ORF">QQF64_027241</name>
</gene>
<evidence type="ECO:0000313" key="20">
    <source>
        <dbReference type="Proteomes" id="UP001558613"/>
    </source>
</evidence>